<evidence type="ECO:0000313" key="3">
    <source>
        <dbReference type="Proteomes" id="UP000243528"/>
    </source>
</evidence>
<organism evidence="2 3">
    <name type="scientific">Haloactinopolyspora alba</name>
    <dbReference type="NCBI Taxonomy" id="648780"/>
    <lineage>
        <taxon>Bacteria</taxon>
        <taxon>Bacillati</taxon>
        <taxon>Actinomycetota</taxon>
        <taxon>Actinomycetes</taxon>
        <taxon>Jiangellales</taxon>
        <taxon>Jiangellaceae</taxon>
        <taxon>Haloactinopolyspora</taxon>
    </lineage>
</organism>
<keyword evidence="3" id="KW-1185">Reference proteome</keyword>
<dbReference type="OrthoDB" id="4868950at2"/>
<feature type="domain" description="Core" evidence="1">
    <location>
        <begin position="2"/>
        <end position="75"/>
    </location>
</feature>
<protein>
    <submittedName>
        <fullName evidence="2">Fe-S cluster assembly iron-binding protein IscA</fullName>
    </submittedName>
</protein>
<dbReference type="EMBL" id="PYGE01000030">
    <property type="protein sequence ID" value="PSK93821.1"/>
    <property type="molecule type" value="Genomic_DNA"/>
</dbReference>
<name>A0A2P8D9G5_9ACTN</name>
<dbReference type="InterPro" id="IPR000361">
    <property type="entry name" value="ATAP_core_dom"/>
</dbReference>
<accession>A0A2P8D9G5</accession>
<reference evidence="2 3" key="1">
    <citation type="submission" date="2018-03" db="EMBL/GenBank/DDBJ databases">
        <title>Genomic Encyclopedia of Archaeal and Bacterial Type Strains, Phase II (KMG-II): from individual species to whole genera.</title>
        <authorList>
            <person name="Goeker M."/>
        </authorList>
    </citation>
    <scope>NUCLEOTIDE SEQUENCE [LARGE SCALE GENOMIC DNA]</scope>
    <source>
        <strain evidence="2 3">DSM 45211</strain>
    </source>
</reference>
<gene>
    <name evidence="2" type="ORF">CLV30_13010</name>
</gene>
<dbReference type="Proteomes" id="UP000243528">
    <property type="component" value="Unassembled WGS sequence"/>
</dbReference>
<dbReference type="SUPFAM" id="SSF89360">
    <property type="entry name" value="HesB-like domain"/>
    <property type="match status" value="1"/>
</dbReference>
<evidence type="ECO:0000259" key="1">
    <source>
        <dbReference type="Pfam" id="PF01521"/>
    </source>
</evidence>
<dbReference type="Pfam" id="PF01521">
    <property type="entry name" value="Fe-S_biosyn"/>
    <property type="match status" value="1"/>
</dbReference>
<sequence>MLTLTENAANVIRNITGQQDMPAGTGLRIAATDEGALNLNLSPEPEEGDQVVDDSGVRLFLDSDAAVMLDDKALDAAVDADGSVQFALAEQSEESGEAQ</sequence>
<evidence type="ECO:0000313" key="2">
    <source>
        <dbReference type="EMBL" id="PSK93821.1"/>
    </source>
</evidence>
<proteinExistence type="predicted"/>
<dbReference type="Gene3D" id="2.60.300.12">
    <property type="entry name" value="HesB-like domain"/>
    <property type="match status" value="1"/>
</dbReference>
<comment type="caution">
    <text evidence="2">The sequence shown here is derived from an EMBL/GenBank/DDBJ whole genome shotgun (WGS) entry which is preliminary data.</text>
</comment>
<dbReference type="AlphaFoldDB" id="A0A2P8D9G5"/>
<dbReference type="RefSeq" id="WP_106539884.1">
    <property type="nucleotide sequence ID" value="NZ_PYGE01000030.1"/>
</dbReference>
<dbReference type="InterPro" id="IPR035903">
    <property type="entry name" value="HesB-like_dom_sf"/>
</dbReference>